<keyword evidence="1" id="KW-0732">Signal</keyword>
<evidence type="ECO:0000256" key="1">
    <source>
        <dbReference type="SAM" id="SignalP"/>
    </source>
</evidence>
<proteinExistence type="predicted"/>
<sequence>MRERSFLVTISLLAGLLLTSAATAASVTSVQKGQQREDTTTIAESVGMPETLSAAPRSFLPGLIGPHLYLYLLQSDQFITLQGLIEDYRNKNIIKTH</sequence>
<name>A0ABS3IM67_9GAMM</name>
<gene>
    <name evidence="2" type="ORF">J1836_08935</name>
</gene>
<comment type="caution">
    <text evidence="2">The sequence shown here is derived from an EMBL/GenBank/DDBJ whole genome shotgun (WGS) entry which is preliminary data.</text>
</comment>
<protein>
    <submittedName>
        <fullName evidence="2">Uncharacterized protein</fullName>
    </submittedName>
</protein>
<reference evidence="2 3" key="1">
    <citation type="submission" date="2021-03" db="EMBL/GenBank/DDBJ databases">
        <title>Draft genome and methylome analysis of Thiotrix fructosivoruns ATCC 49748.</title>
        <authorList>
            <person name="Fomenkov A."/>
            <person name="Grabovich M.Y."/>
            <person name="Roberts R.J."/>
        </authorList>
    </citation>
    <scope>NUCLEOTIDE SEQUENCE [LARGE SCALE GENOMIC DNA]</scope>
    <source>
        <strain evidence="2 3">ATCC 49748</strain>
    </source>
</reference>
<dbReference type="Proteomes" id="UP000664466">
    <property type="component" value="Unassembled WGS sequence"/>
</dbReference>
<dbReference type="EMBL" id="JAFMPM010000006">
    <property type="protein sequence ID" value="MBO0613052.1"/>
    <property type="molecule type" value="Genomic_DNA"/>
</dbReference>
<feature type="signal peptide" evidence="1">
    <location>
        <begin position="1"/>
        <end position="24"/>
    </location>
</feature>
<evidence type="ECO:0000313" key="3">
    <source>
        <dbReference type="Proteomes" id="UP000664466"/>
    </source>
</evidence>
<organism evidence="2 3">
    <name type="scientific">Thiothrix fructosivorans</name>
    <dbReference type="NCBI Taxonomy" id="111770"/>
    <lineage>
        <taxon>Bacteria</taxon>
        <taxon>Pseudomonadati</taxon>
        <taxon>Pseudomonadota</taxon>
        <taxon>Gammaproteobacteria</taxon>
        <taxon>Thiotrichales</taxon>
        <taxon>Thiotrichaceae</taxon>
        <taxon>Thiothrix</taxon>
    </lineage>
</organism>
<accession>A0ABS3IM67</accession>
<feature type="chain" id="PRO_5046031435" evidence="1">
    <location>
        <begin position="25"/>
        <end position="97"/>
    </location>
</feature>
<dbReference type="RefSeq" id="WP_207250786.1">
    <property type="nucleotide sequence ID" value="NZ_JAFMPM010000006.1"/>
</dbReference>
<evidence type="ECO:0000313" key="2">
    <source>
        <dbReference type="EMBL" id="MBO0613052.1"/>
    </source>
</evidence>
<keyword evidence="3" id="KW-1185">Reference proteome</keyword>